<comment type="caution">
    <text evidence="1">The sequence shown here is derived from an EMBL/GenBank/DDBJ whole genome shotgun (WGS) entry which is preliminary data.</text>
</comment>
<organism evidence="1 2">
    <name type="scientific">Victivallis vadensis</name>
    <dbReference type="NCBI Taxonomy" id="172901"/>
    <lineage>
        <taxon>Bacteria</taxon>
        <taxon>Pseudomonadati</taxon>
        <taxon>Lentisphaerota</taxon>
        <taxon>Lentisphaeria</taxon>
        <taxon>Victivallales</taxon>
        <taxon>Victivallaceae</taxon>
        <taxon>Victivallis</taxon>
    </lineage>
</organism>
<dbReference type="RefSeq" id="WP_116884932.1">
    <property type="nucleotide sequence ID" value="NZ_DBFOHU010000177.1"/>
</dbReference>
<name>A0A2U1AQW3_9BACT</name>
<dbReference type="InterPro" id="IPR007497">
    <property type="entry name" value="SIMPL/DUF541"/>
</dbReference>
<gene>
    <name evidence="1" type="ORF">C8D82_12455</name>
</gene>
<dbReference type="Pfam" id="PF04402">
    <property type="entry name" value="SIMPL"/>
    <property type="match status" value="1"/>
</dbReference>
<evidence type="ECO:0000313" key="2">
    <source>
        <dbReference type="Proteomes" id="UP000245959"/>
    </source>
</evidence>
<dbReference type="Proteomes" id="UP000245959">
    <property type="component" value="Unassembled WGS sequence"/>
</dbReference>
<dbReference type="AlphaFoldDB" id="A0A2U1AQW3"/>
<evidence type="ECO:0000313" key="1">
    <source>
        <dbReference type="EMBL" id="PVY38819.1"/>
    </source>
</evidence>
<reference evidence="1 2" key="1">
    <citation type="submission" date="2018-04" db="EMBL/GenBank/DDBJ databases">
        <title>Genomic Encyclopedia of Type Strains, Phase IV (KMG-IV): sequencing the most valuable type-strain genomes for metagenomic binning, comparative biology and taxonomic classification.</title>
        <authorList>
            <person name="Goeker M."/>
        </authorList>
    </citation>
    <scope>NUCLEOTIDE SEQUENCE [LARGE SCALE GENOMIC DNA]</scope>
    <source>
        <strain evidence="1 2">DSM 14823</strain>
    </source>
</reference>
<dbReference type="GeneID" id="78296222"/>
<keyword evidence="2" id="KW-1185">Reference proteome</keyword>
<proteinExistence type="predicted"/>
<dbReference type="EMBL" id="QEKH01000024">
    <property type="protein sequence ID" value="PVY38819.1"/>
    <property type="molecule type" value="Genomic_DNA"/>
</dbReference>
<protein>
    <submittedName>
        <fullName evidence="1">Uncharacterized protein DUF541</fullName>
    </submittedName>
</protein>
<sequence length="249" mass="27605">MKRIIGLIAAAAIMWSVGAEEKRLPPLSVETEIAATVRPTHAYILFLAGGQGLTVSDALRDCNQKTAAVSEAIRRQFPDAAIETEIVNTGNRDFGNSDRDSFAPDVTRLIQVTIPADARRAAQILDIALRMGLTPFLASLNSFASDQLSCSGAIFYGIRNLDADVDRLCETAYPKLWKRAEKLAKLQSCKVVKLQELDRYFIHRSRNPIKFQSIAHTLPVDFYSGDPEKIRISLSLDAKFEVMPIQELP</sequence>
<accession>A0A2U1AQW3</accession>